<dbReference type="PANTHER" id="PTHR43124">
    <property type="entry name" value="PURINE EFFLUX PUMP PBUE"/>
    <property type="match status" value="1"/>
</dbReference>
<evidence type="ECO:0000256" key="5">
    <source>
        <dbReference type="ARBA" id="ARBA00023136"/>
    </source>
</evidence>
<keyword evidence="5 6" id="KW-0472">Membrane</keyword>
<evidence type="ECO:0000256" key="1">
    <source>
        <dbReference type="ARBA" id="ARBA00004651"/>
    </source>
</evidence>
<feature type="transmembrane region" description="Helical" evidence="6">
    <location>
        <begin position="128"/>
        <end position="149"/>
    </location>
</feature>
<sequence length="382" mass="38936">MGGLLVPMVSGSVALLMLGVQPIVLGEMLGAGRVSLEGVGVVAMAEIVTLGLGVLLGDLLAWLHRLRWLTLGAVIAIVALNLLTPSMQGDAALALVRAAAGLAEGLLLWVTTAFIVRSERPARMAGVFFVLQTGAQALVGLVLARWLIPSYGWPAAFWVLAVAAVLPLLLLDGLPAALAPQVAAGVDPRAEPGRWRWTPAAVLSLLAVFLLMATLGALWAYAEPLGQRAGLDALAAQTVIAAALLAQIAGGTAGTALVGRLPPAPVLALAALLLGGVALAVYATAAQPAWFSPLCMVFAFVWLFMVPFHTALAFAVDRSGRVASLMPAAQLLGSAAGPLVASLVVEGDDASRAALVSFGCGAAVLVVLLSMRALRALAGRTA</sequence>
<keyword evidence="2" id="KW-1003">Cell membrane</keyword>
<feature type="transmembrane region" description="Helical" evidence="6">
    <location>
        <begin position="234"/>
        <end position="259"/>
    </location>
</feature>
<dbReference type="InterPro" id="IPR050189">
    <property type="entry name" value="MFS_Efflux_Transporters"/>
</dbReference>
<evidence type="ECO:0000256" key="6">
    <source>
        <dbReference type="SAM" id="Phobius"/>
    </source>
</evidence>
<evidence type="ECO:0000313" key="8">
    <source>
        <dbReference type="EMBL" id="MFG6455487.1"/>
    </source>
</evidence>
<evidence type="ECO:0000256" key="3">
    <source>
        <dbReference type="ARBA" id="ARBA00022692"/>
    </source>
</evidence>
<feature type="domain" description="Major facilitator superfamily (MFS) profile" evidence="7">
    <location>
        <begin position="1"/>
        <end position="382"/>
    </location>
</feature>
<gene>
    <name evidence="8" type="ORF">ACG00X_01455</name>
</gene>
<dbReference type="RefSeq" id="WP_394486148.1">
    <property type="nucleotide sequence ID" value="NZ_JBIGIA010000001.1"/>
</dbReference>
<keyword evidence="9" id="KW-1185">Reference proteome</keyword>
<accession>A0ABW7G0M1</accession>
<dbReference type="InterPro" id="IPR020846">
    <property type="entry name" value="MFS_dom"/>
</dbReference>
<evidence type="ECO:0000256" key="4">
    <source>
        <dbReference type="ARBA" id="ARBA00022989"/>
    </source>
</evidence>
<dbReference type="Pfam" id="PF07690">
    <property type="entry name" value="MFS_1"/>
    <property type="match status" value="1"/>
</dbReference>
<evidence type="ECO:0000259" key="7">
    <source>
        <dbReference type="PROSITE" id="PS50850"/>
    </source>
</evidence>
<comment type="caution">
    <text evidence="8">The sequence shown here is derived from an EMBL/GenBank/DDBJ whole genome shotgun (WGS) entry which is preliminary data.</text>
</comment>
<dbReference type="InterPro" id="IPR011701">
    <property type="entry name" value="MFS"/>
</dbReference>
<feature type="transmembrane region" description="Helical" evidence="6">
    <location>
        <begin position="266"/>
        <end position="285"/>
    </location>
</feature>
<dbReference type="Gene3D" id="1.20.1250.20">
    <property type="entry name" value="MFS general substrate transporter like domains"/>
    <property type="match status" value="1"/>
</dbReference>
<reference evidence="8 9" key="1">
    <citation type="submission" date="2024-09" db="EMBL/GenBank/DDBJ databases">
        <title>Novel species of the genus Pelomonas and Roseateles isolated from streams.</title>
        <authorList>
            <person name="Lu H."/>
        </authorList>
    </citation>
    <scope>NUCLEOTIDE SEQUENCE [LARGE SCALE GENOMIC DNA]</scope>
    <source>
        <strain evidence="8 9">BYS96W</strain>
    </source>
</reference>
<comment type="subcellular location">
    <subcellularLocation>
        <location evidence="1">Cell membrane</location>
        <topology evidence="1">Multi-pass membrane protein</topology>
    </subcellularLocation>
</comment>
<dbReference type="EMBL" id="JBIGIA010000001">
    <property type="protein sequence ID" value="MFG6455487.1"/>
    <property type="molecule type" value="Genomic_DNA"/>
</dbReference>
<dbReference type="InterPro" id="IPR036259">
    <property type="entry name" value="MFS_trans_sf"/>
</dbReference>
<keyword evidence="3 6" id="KW-0812">Transmembrane</keyword>
<keyword evidence="4 6" id="KW-1133">Transmembrane helix</keyword>
<feature type="transmembrane region" description="Helical" evidence="6">
    <location>
        <begin position="351"/>
        <end position="371"/>
    </location>
</feature>
<dbReference type="Proteomes" id="UP001606305">
    <property type="component" value="Unassembled WGS sequence"/>
</dbReference>
<protein>
    <submittedName>
        <fullName evidence="8">MFS transporter</fullName>
    </submittedName>
</protein>
<proteinExistence type="predicted"/>
<dbReference type="PANTHER" id="PTHR43124:SF10">
    <property type="entry name" value="PURINE EFFLUX PUMP PBUE"/>
    <property type="match status" value="1"/>
</dbReference>
<name>A0ABW7G0M1_9BURK</name>
<feature type="transmembrane region" description="Helical" evidence="6">
    <location>
        <begin position="291"/>
        <end position="316"/>
    </location>
</feature>
<feature type="transmembrane region" description="Helical" evidence="6">
    <location>
        <begin position="68"/>
        <end position="88"/>
    </location>
</feature>
<dbReference type="PROSITE" id="PS50850">
    <property type="entry name" value="MFS"/>
    <property type="match status" value="1"/>
</dbReference>
<evidence type="ECO:0000313" key="9">
    <source>
        <dbReference type="Proteomes" id="UP001606305"/>
    </source>
</evidence>
<organism evidence="8 9">
    <name type="scientific">Pelomonas nitida</name>
    <dbReference type="NCBI Taxonomy" id="3299027"/>
    <lineage>
        <taxon>Bacteria</taxon>
        <taxon>Pseudomonadati</taxon>
        <taxon>Pseudomonadota</taxon>
        <taxon>Betaproteobacteria</taxon>
        <taxon>Burkholderiales</taxon>
        <taxon>Sphaerotilaceae</taxon>
        <taxon>Roseateles</taxon>
    </lineage>
</organism>
<evidence type="ECO:0000256" key="2">
    <source>
        <dbReference type="ARBA" id="ARBA00022475"/>
    </source>
</evidence>
<feature type="transmembrane region" description="Helical" evidence="6">
    <location>
        <begin position="94"/>
        <end position="116"/>
    </location>
</feature>
<feature type="transmembrane region" description="Helical" evidence="6">
    <location>
        <begin position="155"/>
        <end position="179"/>
    </location>
</feature>
<feature type="transmembrane region" description="Helical" evidence="6">
    <location>
        <begin position="328"/>
        <end position="345"/>
    </location>
</feature>
<feature type="transmembrane region" description="Helical" evidence="6">
    <location>
        <begin position="38"/>
        <end position="61"/>
    </location>
</feature>
<feature type="transmembrane region" description="Helical" evidence="6">
    <location>
        <begin position="200"/>
        <end position="222"/>
    </location>
</feature>
<dbReference type="SUPFAM" id="SSF103473">
    <property type="entry name" value="MFS general substrate transporter"/>
    <property type="match status" value="1"/>
</dbReference>